<proteinExistence type="predicted"/>
<evidence type="ECO:0000313" key="1">
    <source>
        <dbReference type="EMBL" id="KAL0912841.1"/>
    </source>
</evidence>
<comment type="caution">
    <text evidence="1">The sequence shown here is derived from an EMBL/GenBank/DDBJ whole genome shotgun (WGS) entry which is preliminary data.</text>
</comment>
<organism evidence="1 2">
    <name type="scientific">Dendrobium thyrsiflorum</name>
    <name type="common">Pinecone-like raceme dendrobium</name>
    <name type="synonym">Orchid</name>
    <dbReference type="NCBI Taxonomy" id="117978"/>
    <lineage>
        <taxon>Eukaryota</taxon>
        <taxon>Viridiplantae</taxon>
        <taxon>Streptophyta</taxon>
        <taxon>Embryophyta</taxon>
        <taxon>Tracheophyta</taxon>
        <taxon>Spermatophyta</taxon>
        <taxon>Magnoliopsida</taxon>
        <taxon>Liliopsida</taxon>
        <taxon>Asparagales</taxon>
        <taxon>Orchidaceae</taxon>
        <taxon>Epidendroideae</taxon>
        <taxon>Malaxideae</taxon>
        <taxon>Dendrobiinae</taxon>
        <taxon>Dendrobium</taxon>
    </lineage>
</organism>
<name>A0ABD0UJS4_DENTH</name>
<evidence type="ECO:0000313" key="2">
    <source>
        <dbReference type="Proteomes" id="UP001552299"/>
    </source>
</evidence>
<accession>A0ABD0UJS4</accession>
<protein>
    <submittedName>
        <fullName evidence="1">Uncharacterized protein</fullName>
    </submittedName>
</protein>
<gene>
    <name evidence="1" type="ORF">M5K25_016251</name>
</gene>
<keyword evidence="2" id="KW-1185">Reference proteome</keyword>
<dbReference type="Proteomes" id="UP001552299">
    <property type="component" value="Unassembled WGS sequence"/>
</dbReference>
<dbReference type="AlphaFoldDB" id="A0ABD0UJS4"/>
<dbReference type="EMBL" id="JANQDX010000013">
    <property type="protein sequence ID" value="KAL0912841.1"/>
    <property type="molecule type" value="Genomic_DNA"/>
</dbReference>
<sequence>MNRCHSSLKPSSGTIGASFSFLDCRYGDPNHGFAAVDVLVNCEAKLGFLFDPASLPLSTIRFVALLFVLLPLSR</sequence>
<reference evidence="1 2" key="1">
    <citation type="journal article" date="2024" name="Plant Biotechnol. J.">
        <title>Dendrobium thyrsiflorum genome and its molecular insights into genes involved in important horticultural traits.</title>
        <authorList>
            <person name="Chen B."/>
            <person name="Wang J.Y."/>
            <person name="Zheng P.J."/>
            <person name="Li K.L."/>
            <person name="Liang Y.M."/>
            <person name="Chen X.F."/>
            <person name="Zhang C."/>
            <person name="Zhao X."/>
            <person name="He X."/>
            <person name="Zhang G.Q."/>
            <person name="Liu Z.J."/>
            <person name="Xu Q."/>
        </authorList>
    </citation>
    <scope>NUCLEOTIDE SEQUENCE [LARGE SCALE GENOMIC DNA]</scope>
    <source>
        <strain evidence="1">GZMU011</strain>
    </source>
</reference>